<dbReference type="STRING" id="1198029.A0A1U7LLA4"/>
<evidence type="ECO:0000256" key="1">
    <source>
        <dbReference type="ARBA" id="ARBA00004123"/>
    </source>
</evidence>
<dbReference type="GO" id="GO:0016973">
    <property type="term" value="P:poly(A)+ mRNA export from nucleus"/>
    <property type="evidence" value="ECO:0007669"/>
    <property type="project" value="TreeGrafter"/>
</dbReference>
<dbReference type="InterPro" id="IPR014908">
    <property type="entry name" value="Nucleoporin_Nup133/Nup155_N"/>
</dbReference>
<proteinExistence type="inferred from homology"/>
<dbReference type="GO" id="GO:0031080">
    <property type="term" value="C:nuclear pore outer ring"/>
    <property type="evidence" value="ECO:0007669"/>
    <property type="project" value="TreeGrafter"/>
</dbReference>
<reference evidence="7 8" key="1">
    <citation type="submission" date="2016-04" db="EMBL/GenBank/DDBJ databases">
        <title>Evolutionary innovation and constraint leading to complex multicellularity in the Ascomycota.</title>
        <authorList>
            <person name="Cisse O."/>
            <person name="Nguyen A."/>
            <person name="Hewitt D.A."/>
            <person name="Jedd G."/>
            <person name="Stajich J.E."/>
        </authorList>
    </citation>
    <scope>NUCLEOTIDE SEQUENCE [LARGE SCALE GENOMIC DNA]</scope>
    <source>
        <strain evidence="7 8">DAH-3</strain>
    </source>
</reference>
<sequence>MFSVQPQKSHNRTRSNARNTRNKRITPSISHVPAENPESGVMEWTKNTHYCVSKLPGYPRFFEKMNLNSPISGSTDSTTGYSMVITLSSVFIWSYISNEPDPPAIEFPLPEQSSPPLANLVTPSAGADEPGLLIVMANGYVAYWESIGDAVAEVMMKKRGVEGQISIPQTDICVGICNAEPAGFVVRTNVGKLFHLALRDPSGRPSINITHMGASSFWRYFSSTKEGIVALRAGKICGRGERQVLVMTHNGSVDIWDISRTGENKLNLQLQLEVPVNQHLQNSDIQTGTLEFHDIAHVPDTNTIIFLFSSNGTNYISTFDYNDIHVTSLIHLPANPTSPGRLHLPQPGKSVFVVYSNMILVLNDPGSYTFQDVIEFTCDINLLCSGQEDIMPKKRNPGVIVISKNDGVIRVETFQVDAQTGDLMKSKIEQAVFYSFVEKNPIKFSRPVDGTEIQTLVVEVSKEIISSRSKYLPPLLPSLKDHLALRSKSLVRLATYLQHTSLPQETRHILLHDLEKIEAARKLWDAWNDFRDDNEDILANVVKTIVSDQVSGDILRLFFTSFVDKIAKIVWKTNKLAVDKSLGEHDILGKICEANEIILKILRTAYKVRDERRNLYQITEESRVEPWTCTEAVLQAVSTQYELAIEVVKGAKEAELFDKIVGQIVGMADVLCRGFEERIQWGASEYRGKYESRRGGWIKALSV</sequence>
<evidence type="ECO:0000256" key="5">
    <source>
        <dbReference type="SAM" id="MobiDB-lite"/>
    </source>
</evidence>
<feature type="domain" description="Nucleoporin Nup133/Nup155-like N-terminal" evidence="6">
    <location>
        <begin position="45"/>
        <end position="410"/>
    </location>
</feature>
<evidence type="ECO:0000256" key="2">
    <source>
        <dbReference type="ARBA" id="ARBA00005569"/>
    </source>
</evidence>
<keyword evidence="8" id="KW-1185">Reference proteome</keyword>
<evidence type="ECO:0000256" key="3">
    <source>
        <dbReference type="ARBA" id="ARBA00022448"/>
    </source>
</evidence>
<dbReference type="EMBL" id="LXFE01001616">
    <property type="protein sequence ID" value="OLL23434.1"/>
    <property type="molecule type" value="Genomic_DNA"/>
</dbReference>
<feature type="compositionally biased region" description="Basic residues" evidence="5">
    <location>
        <begin position="9"/>
        <end position="24"/>
    </location>
</feature>
<evidence type="ECO:0000313" key="7">
    <source>
        <dbReference type="EMBL" id="OLL23434.1"/>
    </source>
</evidence>
<accession>A0A1U7LLA4</accession>
<evidence type="ECO:0000259" key="6">
    <source>
        <dbReference type="Pfam" id="PF08801"/>
    </source>
</evidence>
<protein>
    <submittedName>
        <fullName evidence="7">Nucleoporin nup132</fullName>
    </submittedName>
</protein>
<comment type="subcellular location">
    <subcellularLocation>
        <location evidence="1">Nucleus</location>
    </subcellularLocation>
</comment>
<dbReference type="GO" id="GO:0006606">
    <property type="term" value="P:protein import into nucleus"/>
    <property type="evidence" value="ECO:0007669"/>
    <property type="project" value="TreeGrafter"/>
</dbReference>
<dbReference type="Proteomes" id="UP000186594">
    <property type="component" value="Unassembled WGS sequence"/>
</dbReference>
<dbReference type="OMA" id="SINITHM"/>
<comment type="caution">
    <text evidence="7">The sequence shown here is derived from an EMBL/GenBank/DDBJ whole genome shotgun (WGS) entry which is preliminary data.</text>
</comment>
<keyword evidence="3" id="KW-0813">Transport</keyword>
<dbReference type="AlphaFoldDB" id="A0A1U7LLA4"/>
<gene>
    <name evidence="7" type="ORF">NEOLI_004824</name>
</gene>
<name>A0A1U7LLA4_NEOID</name>
<organism evidence="7 8">
    <name type="scientific">Neolecta irregularis (strain DAH-3)</name>
    <dbReference type="NCBI Taxonomy" id="1198029"/>
    <lineage>
        <taxon>Eukaryota</taxon>
        <taxon>Fungi</taxon>
        <taxon>Dikarya</taxon>
        <taxon>Ascomycota</taxon>
        <taxon>Taphrinomycotina</taxon>
        <taxon>Neolectales</taxon>
        <taxon>Neolectaceae</taxon>
        <taxon>Neolecta</taxon>
    </lineage>
</organism>
<dbReference type="InterPro" id="IPR037624">
    <property type="entry name" value="Nup133-like"/>
</dbReference>
<evidence type="ECO:0000256" key="4">
    <source>
        <dbReference type="ARBA" id="ARBA00023242"/>
    </source>
</evidence>
<dbReference type="InterPro" id="IPR015943">
    <property type="entry name" value="WD40/YVTN_repeat-like_dom_sf"/>
</dbReference>
<dbReference type="SUPFAM" id="SSF117289">
    <property type="entry name" value="Nucleoporin domain"/>
    <property type="match status" value="1"/>
</dbReference>
<comment type="similarity">
    <text evidence="2">Belongs to the nucleoporin Nup133 family.</text>
</comment>
<feature type="region of interest" description="Disordered" evidence="5">
    <location>
        <begin position="1"/>
        <end position="37"/>
    </location>
</feature>
<dbReference type="GO" id="GO:0000972">
    <property type="term" value="P:transcription-dependent tethering of RNA polymerase II gene DNA at nuclear periphery"/>
    <property type="evidence" value="ECO:0007669"/>
    <property type="project" value="TreeGrafter"/>
</dbReference>
<dbReference type="Pfam" id="PF08801">
    <property type="entry name" value="Nucleoporin_N"/>
    <property type="match status" value="1"/>
</dbReference>
<evidence type="ECO:0000313" key="8">
    <source>
        <dbReference type="Proteomes" id="UP000186594"/>
    </source>
</evidence>
<keyword evidence="4" id="KW-0539">Nucleus</keyword>
<dbReference type="PANTHER" id="PTHR13405:SF11">
    <property type="entry name" value="NUCLEAR PORE COMPLEX PROTEIN NUP133"/>
    <property type="match status" value="1"/>
</dbReference>
<dbReference type="PANTHER" id="PTHR13405">
    <property type="entry name" value="NUCLEAR PORE COMPLEX PROTEIN NUP133"/>
    <property type="match status" value="1"/>
</dbReference>
<dbReference type="Gene3D" id="2.130.10.10">
    <property type="entry name" value="YVTN repeat-like/Quinoprotein amine dehydrogenase"/>
    <property type="match status" value="1"/>
</dbReference>
<dbReference type="OrthoDB" id="103454at2759"/>
<dbReference type="GO" id="GO:0017056">
    <property type="term" value="F:structural constituent of nuclear pore"/>
    <property type="evidence" value="ECO:0007669"/>
    <property type="project" value="InterPro"/>
</dbReference>